<proteinExistence type="predicted"/>
<organism evidence="2 3">
    <name type="scientific">Ranatra chinensis</name>
    <dbReference type="NCBI Taxonomy" id="642074"/>
    <lineage>
        <taxon>Eukaryota</taxon>
        <taxon>Metazoa</taxon>
        <taxon>Ecdysozoa</taxon>
        <taxon>Arthropoda</taxon>
        <taxon>Hexapoda</taxon>
        <taxon>Insecta</taxon>
        <taxon>Pterygota</taxon>
        <taxon>Neoptera</taxon>
        <taxon>Paraneoptera</taxon>
        <taxon>Hemiptera</taxon>
        <taxon>Heteroptera</taxon>
        <taxon>Panheteroptera</taxon>
        <taxon>Nepomorpha</taxon>
        <taxon>Nepidae</taxon>
        <taxon>Ranatrinae</taxon>
        <taxon>Ranatra</taxon>
    </lineage>
</organism>
<reference evidence="2 3" key="1">
    <citation type="submission" date="2024-07" db="EMBL/GenBank/DDBJ databases">
        <title>Chromosome-level genome assembly of the water stick insect Ranatra chinensis (Heteroptera: Nepidae).</title>
        <authorList>
            <person name="Liu X."/>
        </authorList>
    </citation>
    <scope>NUCLEOTIDE SEQUENCE [LARGE SCALE GENOMIC DNA]</scope>
    <source>
        <strain evidence="2">Cailab_2021Rc</strain>
        <tissue evidence="2">Muscle</tissue>
    </source>
</reference>
<gene>
    <name evidence="2" type="ORF">AAG570_010451</name>
</gene>
<dbReference type="AlphaFoldDB" id="A0ABD0YMK7"/>
<name>A0ABD0YMK7_9HEMI</name>
<comment type="caution">
    <text evidence="2">The sequence shown here is derived from an EMBL/GenBank/DDBJ whole genome shotgun (WGS) entry which is preliminary data.</text>
</comment>
<evidence type="ECO:0000313" key="3">
    <source>
        <dbReference type="Proteomes" id="UP001558652"/>
    </source>
</evidence>
<dbReference type="EMBL" id="JBFDAA010000005">
    <property type="protein sequence ID" value="KAL1132496.1"/>
    <property type="molecule type" value="Genomic_DNA"/>
</dbReference>
<feature type="region of interest" description="Disordered" evidence="1">
    <location>
        <begin position="40"/>
        <end position="63"/>
    </location>
</feature>
<accession>A0ABD0YMK7</accession>
<evidence type="ECO:0000313" key="2">
    <source>
        <dbReference type="EMBL" id="KAL1132496.1"/>
    </source>
</evidence>
<sequence length="103" mass="11774">MICFEFVEEWIKRKKVEVVTKRQIATRVQREVVLEDGKVVQDSGPKVTTTTTEDTEKQESENTEVPYNVIVTPNNSYTVSLSSFGDIYNRVIQPPTVCCDSDR</sequence>
<dbReference type="Proteomes" id="UP001558652">
    <property type="component" value="Unassembled WGS sequence"/>
</dbReference>
<evidence type="ECO:0000256" key="1">
    <source>
        <dbReference type="SAM" id="MobiDB-lite"/>
    </source>
</evidence>
<protein>
    <submittedName>
        <fullName evidence="2">Uncharacterized protein</fullName>
    </submittedName>
</protein>
<keyword evidence="3" id="KW-1185">Reference proteome</keyword>